<proteinExistence type="predicted"/>
<sequence length="54" mass="6536">MFSGVMRSIHKFICSTISTYKLQLVQQPNLYEQLTYIFKINIYYIILIPEFHTF</sequence>
<dbReference type="AlphaFoldDB" id="A0A0K2TAK6"/>
<reference evidence="1" key="1">
    <citation type="submission" date="2014-05" db="EMBL/GenBank/DDBJ databases">
        <authorList>
            <person name="Chronopoulou M."/>
        </authorList>
    </citation>
    <scope>NUCLEOTIDE SEQUENCE</scope>
    <source>
        <tissue evidence="1">Whole organism</tissue>
    </source>
</reference>
<dbReference type="EMBL" id="HACA01005677">
    <property type="protein sequence ID" value="CDW23038.1"/>
    <property type="molecule type" value="Transcribed_RNA"/>
</dbReference>
<name>A0A0K2TAK6_LEPSM</name>
<evidence type="ECO:0000313" key="1">
    <source>
        <dbReference type="EMBL" id="CDW23038.1"/>
    </source>
</evidence>
<accession>A0A0K2TAK6</accession>
<protein>
    <submittedName>
        <fullName evidence="1">Uncharacterized protein</fullName>
    </submittedName>
</protein>
<organism evidence="1">
    <name type="scientific">Lepeophtheirus salmonis</name>
    <name type="common">Salmon louse</name>
    <name type="synonym">Caligus salmonis</name>
    <dbReference type="NCBI Taxonomy" id="72036"/>
    <lineage>
        <taxon>Eukaryota</taxon>
        <taxon>Metazoa</taxon>
        <taxon>Ecdysozoa</taxon>
        <taxon>Arthropoda</taxon>
        <taxon>Crustacea</taxon>
        <taxon>Multicrustacea</taxon>
        <taxon>Hexanauplia</taxon>
        <taxon>Copepoda</taxon>
        <taxon>Siphonostomatoida</taxon>
        <taxon>Caligidae</taxon>
        <taxon>Lepeophtheirus</taxon>
    </lineage>
</organism>